<keyword evidence="1" id="KW-0472">Membrane</keyword>
<accession>R4Z2K2</accession>
<dbReference type="Proteomes" id="UP000018291">
    <property type="component" value="Unassembled WGS sequence"/>
</dbReference>
<feature type="transmembrane region" description="Helical" evidence="1">
    <location>
        <begin position="59"/>
        <end position="83"/>
    </location>
</feature>
<keyword evidence="1" id="KW-0812">Transmembrane</keyword>
<evidence type="ECO:0000256" key="1">
    <source>
        <dbReference type="SAM" id="Phobius"/>
    </source>
</evidence>
<dbReference type="SUPFAM" id="SSF69593">
    <property type="entry name" value="Glycerol-3-phosphate (1)-acyltransferase"/>
    <property type="match status" value="1"/>
</dbReference>
<feature type="domain" description="Phospholipid/glycerol acyltransferase" evidence="2">
    <location>
        <begin position="134"/>
        <end position="279"/>
    </location>
</feature>
<keyword evidence="1" id="KW-1133">Transmembrane helix</keyword>
<dbReference type="HOGENOM" id="CLU_070808_0_0_11"/>
<dbReference type="GO" id="GO:0012505">
    <property type="term" value="C:endomembrane system"/>
    <property type="evidence" value="ECO:0007669"/>
    <property type="project" value="TreeGrafter"/>
</dbReference>
<dbReference type="InterPro" id="IPR002123">
    <property type="entry name" value="Plipid/glycerol_acylTrfase"/>
</dbReference>
<dbReference type="CDD" id="cd07990">
    <property type="entry name" value="LPLAT_LCLAT1-like"/>
    <property type="match status" value="1"/>
</dbReference>
<dbReference type="Pfam" id="PF01553">
    <property type="entry name" value="Acyltransferase"/>
    <property type="match status" value="1"/>
</dbReference>
<sequence>MNQMAESPMRNPLTRRLITVPATLALTVTLVVLAPVALPLMVIVDLLRLRPRLPLVRGWIFAIAYGVLECAMLVVVAIMWVVSGFGLALTSGPSRRAHRALQRWWVGRLLALLSSVLGLRFSIEGVEHLTPGPLMVLGRHVSLVDTLFPALALSDSGLSLRYVLKRELEVVPLLDVVGHRLPNYFADRSGTDTEGELAALSRLASDLGQNDSVVIFPEGTRGTEEKRARAVERLGEHHPELVDRAAALRHTMPPRWGGTFALLDAAPEADVVVFAHHGLAGLRGLRAILAALPFRRPVTVELWRIPRCDIPDGHAERREWLFDLWTRLDVWVEEQGASVRSAL</sequence>
<dbReference type="PANTHER" id="PTHR10983:SF24">
    <property type="entry name" value="1-ACYLGLYCEROL-3-PHOSPHATE O-ACYLTRANSFERASE 3, ISOFORM E-RELATED"/>
    <property type="match status" value="1"/>
</dbReference>
<dbReference type="PANTHER" id="PTHR10983">
    <property type="entry name" value="1-ACYLGLYCEROL-3-PHOSPHATE ACYLTRANSFERASE-RELATED"/>
    <property type="match status" value="1"/>
</dbReference>
<gene>
    <name evidence="3" type="ORF">BN381_60078</name>
</gene>
<feature type="transmembrane region" description="Helical" evidence="1">
    <location>
        <begin position="21"/>
        <end position="47"/>
    </location>
</feature>
<reference evidence="3 4" key="1">
    <citation type="journal article" date="2013" name="ISME J.">
        <title>Metabolic model for the filamentous 'Candidatus Microthrix parvicella' based on genomic and metagenomic analyses.</title>
        <authorList>
            <person name="Jon McIlroy S."/>
            <person name="Kristiansen R."/>
            <person name="Albertsen M."/>
            <person name="Michael Karst S."/>
            <person name="Rossetti S."/>
            <person name="Lund Nielsen J."/>
            <person name="Tandoi V."/>
            <person name="James Seviour R."/>
            <person name="Nielsen P.H."/>
        </authorList>
    </citation>
    <scope>NUCLEOTIDE SEQUENCE [LARGE SCALE GENOMIC DNA]</scope>
    <source>
        <strain evidence="3 4">RN1</strain>
    </source>
</reference>
<proteinExistence type="predicted"/>
<dbReference type="eggNOG" id="COG0204">
    <property type="taxonomic scope" value="Bacteria"/>
</dbReference>
<dbReference type="EMBL" id="CANL01000056">
    <property type="protein sequence ID" value="CCM65174.1"/>
    <property type="molecule type" value="Genomic_DNA"/>
</dbReference>
<organism evidence="3 4">
    <name type="scientific">Candidatus Neomicrothrix parvicella RN1</name>
    <dbReference type="NCBI Taxonomy" id="1229780"/>
    <lineage>
        <taxon>Bacteria</taxon>
        <taxon>Bacillati</taxon>
        <taxon>Actinomycetota</taxon>
        <taxon>Acidimicrobiia</taxon>
        <taxon>Acidimicrobiales</taxon>
        <taxon>Microthrixaceae</taxon>
        <taxon>Candidatus Neomicrothrix</taxon>
    </lineage>
</organism>
<evidence type="ECO:0000313" key="4">
    <source>
        <dbReference type="Proteomes" id="UP000018291"/>
    </source>
</evidence>
<evidence type="ECO:0000259" key="2">
    <source>
        <dbReference type="SMART" id="SM00563"/>
    </source>
</evidence>
<dbReference type="OrthoDB" id="7054180at2"/>
<name>R4Z2K2_9ACTN</name>
<dbReference type="SMART" id="SM00563">
    <property type="entry name" value="PlsC"/>
    <property type="match status" value="1"/>
</dbReference>
<protein>
    <recommendedName>
        <fullName evidence="2">Phospholipid/glycerol acyltransferase domain-containing protein</fullName>
    </recommendedName>
</protein>
<keyword evidence="4" id="KW-1185">Reference proteome</keyword>
<feature type="transmembrane region" description="Helical" evidence="1">
    <location>
        <begin position="104"/>
        <end position="123"/>
    </location>
</feature>
<dbReference type="STRING" id="1229780.BN381_60078"/>
<dbReference type="AlphaFoldDB" id="R4Z2K2"/>
<evidence type="ECO:0000313" key="3">
    <source>
        <dbReference type="EMBL" id="CCM65174.1"/>
    </source>
</evidence>
<comment type="caution">
    <text evidence="3">The sequence shown here is derived from an EMBL/GenBank/DDBJ whole genome shotgun (WGS) entry which is preliminary data.</text>
</comment>
<dbReference type="GO" id="GO:0003841">
    <property type="term" value="F:1-acylglycerol-3-phosphate O-acyltransferase activity"/>
    <property type="evidence" value="ECO:0007669"/>
    <property type="project" value="TreeGrafter"/>
</dbReference>
<dbReference type="RefSeq" id="WP_012229664.1">
    <property type="nucleotide sequence ID" value="NZ_HG422565.1"/>
</dbReference>